<comment type="caution">
    <text evidence="13">The sequence shown here is derived from an EMBL/GenBank/DDBJ whole genome shotgun (WGS) entry which is preliminary data.</text>
</comment>
<proteinExistence type="predicted"/>
<dbReference type="FunFam" id="3.90.70.40:FF:000003">
    <property type="entry name" value="josephin-2 isoform X1"/>
    <property type="match status" value="1"/>
</dbReference>
<dbReference type="GO" id="GO:0006508">
    <property type="term" value="P:proteolysis"/>
    <property type="evidence" value="ECO:0007669"/>
    <property type="project" value="UniProtKB-KW"/>
</dbReference>
<evidence type="ECO:0000256" key="1">
    <source>
        <dbReference type="ARBA" id="ARBA00000707"/>
    </source>
</evidence>
<evidence type="ECO:0000256" key="10">
    <source>
        <dbReference type="ARBA" id="ARBA00077222"/>
    </source>
</evidence>
<evidence type="ECO:0000256" key="11">
    <source>
        <dbReference type="PROSITE-ProRule" id="PRU00331"/>
    </source>
</evidence>
<evidence type="ECO:0000256" key="6">
    <source>
        <dbReference type="ARBA" id="ARBA00022786"/>
    </source>
</evidence>
<dbReference type="AlphaFoldDB" id="A0AA38M4J4"/>
<keyword evidence="14" id="KW-1185">Reference proteome</keyword>
<dbReference type="Gene3D" id="3.90.70.40">
    <property type="match status" value="1"/>
</dbReference>
<name>A0AA38M4J4_9CUCU</name>
<dbReference type="Proteomes" id="UP001168821">
    <property type="component" value="Unassembled WGS sequence"/>
</dbReference>
<evidence type="ECO:0000256" key="4">
    <source>
        <dbReference type="ARBA" id="ARBA00022490"/>
    </source>
</evidence>
<sequence>MNNDIYHEKQVRELCALHALNNLFQSKDAFTKVELDVICHSLSPDNWINPHKSVLGLGNYDINVIMKALQSRGCDTIWFDKRKDPSCLNFKNICGYILNVPSEYKISFITLPLRRRHWITIRQLNGLFYNLDSKLDVPQVIGREPDLLNYLKEELDCRDKELFLVVTNNIGKDQAWLKNQATYSNNLQEREAEILQLKDITSDEVNVTINPLCNNKTEWS</sequence>
<evidence type="ECO:0000259" key="12">
    <source>
        <dbReference type="PROSITE" id="PS50957"/>
    </source>
</evidence>
<evidence type="ECO:0000256" key="9">
    <source>
        <dbReference type="ARBA" id="ARBA00069892"/>
    </source>
</evidence>
<comment type="function">
    <text evidence="8">Cleaves 'Lys-63'-linked poly-ubiquitin chains, and with lesser efficiency 'Lys-48'-linked poly-ubiquitin chains (in vitro). May act as a deubiquitinating enzyme.</text>
</comment>
<evidence type="ECO:0000256" key="3">
    <source>
        <dbReference type="ARBA" id="ARBA00012759"/>
    </source>
</evidence>
<dbReference type="EMBL" id="JALNTZ010000008">
    <property type="protein sequence ID" value="KAJ3643850.1"/>
    <property type="molecule type" value="Genomic_DNA"/>
</dbReference>
<evidence type="ECO:0000256" key="5">
    <source>
        <dbReference type="ARBA" id="ARBA00022670"/>
    </source>
</evidence>
<dbReference type="SMART" id="SM01246">
    <property type="entry name" value="Josephin"/>
    <property type="match status" value="1"/>
</dbReference>
<evidence type="ECO:0000313" key="14">
    <source>
        <dbReference type="Proteomes" id="UP001168821"/>
    </source>
</evidence>
<dbReference type="GO" id="GO:0004843">
    <property type="term" value="F:cysteine-type deubiquitinase activity"/>
    <property type="evidence" value="ECO:0007669"/>
    <property type="project" value="UniProtKB-EC"/>
</dbReference>
<evidence type="ECO:0000256" key="7">
    <source>
        <dbReference type="ARBA" id="ARBA00022801"/>
    </source>
</evidence>
<feature type="active site" evidence="11">
    <location>
        <position position="117"/>
    </location>
</feature>
<comment type="catalytic activity">
    <reaction evidence="1">
        <text>Thiol-dependent hydrolysis of ester, thioester, amide, peptide and isopeptide bonds formed by the C-terminal Gly of ubiquitin (a 76-residue protein attached to proteins as an intracellular targeting signal).</text>
        <dbReference type="EC" id="3.4.19.12"/>
    </reaction>
</comment>
<dbReference type="Pfam" id="PF02099">
    <property type="entry name" value="Josephin"/>
    <property type="match status" value="1"/>
</dbReference>
<keyword evidence="6" id="KW-0833">Ubl conjugation pathway</keyword>
<dbReference type="PANTHER" id="PTHR13291:SF0">
    <property type="entry name" value="JOSEPHIN-LIKE PROTEIN"/>
    <property type="match status" value="1"/>
</dbReference>
<keyword evidence="7 11" id="KW-0378">Hydrolase</keyword>
<evidence type="ECO:0000313" key="13">
    <source>
        <dbReference type="EMBL" id="KAJ3643850.1"/>
    </source>
</evidence>
<evidence type="ECO:0000256" key="8">
    <source>
        <dbReference type="ARBA" id="ARBA00058284"/>
    </source>
</evidence>
<dbReference type="PROSITE" id="PS50957">
    <property type="entry name" value="JOSEPHIN"/>
    <property type="match status" value="1"/>
</dbReference>
<protein>
    <recommendedName>
        <fullName evidence="9">Josephin-2</fullName>
        <ecNumber evidence="3">3.4.19.12</ecNumber>
    </recommendedName>
    <alternativeName>
        <fullName evidence="10">Josephin domain-containing protein 2</fullName>
    </alternativeName>
</protein>
<feature type="active site" evidence="11">
    <location>
        <position position="132"/>
    </location>
</feature>
<dbReference type="EC" id="3.4.19.12" evidence="3"/>
<dbReference type="GO" id="GO:0005829">
    <property type="term" value="C:cytosol"/>
    <property type="evidence" value="ECO:0007669"/>
    <property type="project" value="UniProtKB-SubCell"/>
</dbReference>
<dbReference type="InterPro" id="IPR006155">
    <property type="entry name" value="Josephin"/>
</dbReference>
<dbReference type="PANTHER" id="PTHR13291">
    <property type="entry name" value="JOSEPHIN 1, 2"/>
    <property type="match status" value="1"/>
</dbReference>
<keyword evidence="4" id="KW-0963">Cytoplasm</keyword>
<organism evidence="13 14">
    <name type="scientific">Zophobas morio</name>
    <dbReference type="NCBI Taxonomy" id="2755281"/>
    <lineage>
        <taxon>Eukaryota</taxon>
        <taxon>Metazoa</taxon>
        <taxon>Ecdysozoa</taxon>
        <taxon>Arthropoda</taxon>
        <taxon>Hexapoda</taxon>
        <taxon>Insecta</taxon>
        <taxon>Pterygota</taxon>
        <taxon>Neoptera</taxon>
        <taxon>Endopterygota</taxon>
        <taxon>Coleoptera</taxon>
        <taxon>Polyphaga</taxon>
        <taxon>Cucujiformia</taxon>
        <taxon>Tenebrionidae</taxon>
        <taxon>Zophobas</taxon>
    </lineage>
</organism>
<feature type="active site" evidence="11">
    <location>
        <position position="15"/>
    </location>
</feature>
<keyword evidence="5" id="KW-0645">Protease</keyword>
<feature type="domain" description="Josephin" evidence="12">
    <location>
        <begin position="2"/>
        <end position="180"/>
    </location>
</feature>
<comment type="subcellular location">
    <subcellularLocation>
        <location evidence="2">Cytoplasm</location>
        <location evidence="2">Cytosol</location>
    </subcellularLocation>
</comment>
<dbReference type="InterPro" id="IPR040053">
    <property type="entry name" value="JOSD1/2"/>
</dbReference>
<accession>A0AA38M4J4</accession>
<evidence type="ECO:0000256" key="2">
    <source>
        <dbReference type="ARBA" id="ARBA00004514"/>
    </source>
</evidence>
<gene>
    <name evidence="13" type="ORF">Zmor_026535</name>
</gene>
<reference evidence="13" key="1">
    <citation type="journal article" date="2023" name="G3 (Bethesda)">
        <title>Whole genome assemblies of Zophobas morio and Tenebrio molitor.</title>
        <authorList>
            <person name="Kaur S."/>
            <person name="Stinson S.A."/>
            <person name="diCenzo G.C."/>
        </authorList>
    </citation>
    <scope>NUCLEOTIDE SEQUENCE</scope>
    <source>
        <strain evidence="13">QUZm001</strain>
    </source>
</reference>
<dbReference type="GO" id="GO:0016579">
    <property type="term" value="P:protein deubiquitination"/>
    <property type="evidence" value="ECO:0007669"/>
    <property type="project" value="InterPro"/>
</dbReference>